<keyword evidence="2" id="KW-1185">Reference proteome</keyword>
<sequence length="136" mass="15580">MALGLNNLEAYNSAINQLLETIDIFKGLKASKNWKPWQTGVICSTTTVFDFQADYLKRGHTFLLTARLIQGCLENLFGCIRYKNPTPDALEFRQALKTVSVAQYMMCPITGSYLEDDRRFLADYMQCDFQEQKEDG</sequence>
<gene>
    <name evidence="1" type="ORF">SNE40_019950</name>
</gene>
<dbReference type="EMBL" id="JAZGQO010000015">
    <property type="protein sequence ID" value="KAK6168768.1"/>
    <property type="molecule type" value="Genomic_DNA"/>
</dbReference>
<proteinExistence type="predicted"/>
<protein>
    <submittedName>
        <fullName evidence="1">Uncharacterized protein</fullName>
    </submittedName>
</protein>
<organism evidence="1 2">
    <name type="scientific">Patella caerulea</name>
    <name type="common">Rayed Mediterranean limpet</name>
    <dbReference type="NCBI Taxonomy" id="87958"/>
    <lineage>
        <taxon>Eukaryota</taxon>
        <taxon>Metazoa</taxon>
        <taxon>Spiralia</taxon>
        <taxon>Lophotrochozoa</taxon>
        <taxon>Mollusca</taxon>
        <taxon>Gastropoda</taxon>
        <taxon>Patellogastropoda</taxon>
        <taxon>Patelloidea</taxon>
        <taxon>Patellidae</taxon>
        <taxon>Patella</taxon>
    </lineage>
</organism>
<name>A0AAN8J113_PATCE</name>
<dbReference type="AlphaFoldDB" id="A0AAN8J113"/>
<comment type="caution">
    <text evidence="1">The sequence shown here is derived from an EMBL/GenBank/DDBJ whole genome shotgun (WGS) entry which is preliminary data.</text>
</comment>
<evidence type="ECO:0000313" key="2">
    <source>
        <dbReference type="Proteomes" id="UP001347796"/>
    </source>
</evidence>
<reference evidence="1 2" key="1">
    <citation type="submission" date="2024-01" db="EMBL/GenBank/DDBJ databases">
        <title>The genome of the rayed Mediterranean limpet Patella caerulea (Linnaeus, 1758).</title>
        <authorList>
            <person name="Anh-Thu Weber A."/>
            <person name="Halstead-Nussloch G."/>
        </authorList>
    </citation>
    <scope>NUCLEOTIDE SEQUENCE [LARGE SCALE GENOMIC DNA]</scope>
    <source>
        <strain evidence="1">AATW-2023a</strain>
        <tissue evidence="1">Whole specimen</tissue>
    </source>
</reference>
<accession>A0AAN8J113</accession>
<dbReference type="Proteomes" id="UP001347796">
    <property type="component" value="Unassembled WGS sequence"/>
</dbReference>
<evidence type="ECO:0000313" key="1">
    <source>
        <dbReference type="EMBL" id="KAK6168768.1"/>
    </source>
</evidence>